<dbReference type="PANTHER" id="PTHR21343">
    <property type="entry name" value="DETHIOBIOTIN SYNTHETASE"/>
    <property type="match status" value="1"/>
</dbReference>
<evidence type="ECO:0000256" key="4">
    <source>
        <dbReference type="ARBA" id="ARBA00022573"/>
    </source>
</evidence>
<protein>
    <recommendedName>
        <fullName evidence="3 7">Probable cobyric acid synthase</fullName>
    </recommendedName>
</protein>
<dbReference type="Gene3D" id="3.40.50.300">
    <property type="entry name" value="P-loop containing nucleotide triphosphate hydrolases"/>
    <property type="match status" value="1"/>
</dbReference>
<proteinExistence type="inferred from homology"/>
<evidence type="ECO:0000256" key="6">
    <source>
        <dbReference type="ARBA" id="ARBA00025166"/>
    </source>
</evidence>
<accession>A0A2H1EFP4</accession>
<gene>
    <name evidence="7 9" type="primary">cobQ</name>
    <name evidence="9" type="ORF">NSIN_20234</name>
</gene>
<dbReference type="GO" id="GO:0009236">
    <property type="term" value="P:cobalamin biosynthetic process"/>
    <property type="evidence" value="ECO:0007669"/>
    <property type="project" value="UniProtKB-UniRule"/>
</dbReference>
<dbReference type="NCBIfam" id="NF001989">
    <property type="entry name" value="PRK00784.1"/>
    <property type="match status" value="1"/>
</dbReference>
<evidence type="ECO:0000313" key="10">
    <source>
        <dbReference type="Proteomes" id="UP000232412"/>
    </source>
</evidence>
<evidence type="ECO:0000259" key="8">
    <source>
        <dbReference type="Pfam" id="PF01656"/>
    </source>
</evidence>
<evidence type="ECO:0000256" key="2">
    <source>
        <dbReference type="ARBA" id="ARBA00006205"/>
    </source>
</evidence>
<keyword evidence="10" id="KW-1185">Reference proteome</keyword>
<dbReference type="InterPro" id="IPR027417">
    <property type="entry name" value="P-loop_NTPase"/>
</dbReference>
<organism evidence="9 10">
    <name type="scientific">Nitrosotalea sinensis</name>
    <dbReference type="NCBI Taxonomy" id="1499975"/>
    <lineage>
        <taxon>Archaea</taxon>
        <taxon>Nitrososphaerota</taxon>
        <taxon>Nitrososphaeria</taxon>
        <taxon>Nitrosotaleales</taxon>
        <taxon>Nitrosotaleaceae</taxon>
        <taxon>Nitrosotalea</taxon>
    </lineage>
</organism>
<feature type="domain" description="CobQ/CobB/MinD/ParA nucleotide binding" evidence="8">
    <location>
        <begin position="6"/>
        <end position="228"/>
    </location>
</feature>
<dbReference type="AlphaFoldDB" id="A0A2H1EFP4"/>
<evidence type="ECO:0000256" key="7">
    <source>
        <dbReference type="HAMAP-Rule" id="MF_00028"/>
    </source>
</evidence>
<comment type="similarity">
    <text evidence="2 7">Belongs to the CobB/CobQ family. CobQ subfamily.</text>
</comment>
<dbReference type="GO" id="GO:0015420">
    <property type="term" value="F:ABC-type vitamin B12 transporter activity"/>
    <property type="evidence" value="ECO:0007669"/>
    <property type="project" value="UniProtKB-UniRule"/>
</dbReference>
<dbReference type="EMBL" id="FRFC01000003">
    <property type="protein sequence ID" value="SHO44083.1"/>
    <property type="molecule type" value="Genomic_DNA"/>
</dbReference>
<reference evidence="10" key="1">
    <citation type="submission" date="2016-12" db="EMBL/GenBank/DDBJ databases">
        <authorList>
            <person name="Herbold C."/>
        </authorList>
    </citation>
    <scope>NUCLEOTIDE SEQUENCE [LARGE SCALE GENOMIC DNA]</scope>
</reference>
<dbReference type="SUPFAM" id="SSF52540">
    <property type="entry name" value="P-loop containing nucleoside triphosphate hydrolases"/>
    <property type="match status" value="1"/>
</dbReference>
<dbReference type="InterPro" id="IPR002586">
    <property type="entry name" value="CobQ/CobB/MinD/ParA_Nub-bd_dom"/>
</dbReference>
<dbReference type="UniPathway" id="UPA00148"/>
<dbReference type="PANTHER" id="PTHR21343:SF1">
    <property type="entry name" value="COBYRIC ACID SYNTHASE"/>
    <property type="match status" value="1"/>
</dbReference>
<sequence>MTASTLMIQGTSSGAGKTTLVTALCRILSDEGYKVAPFKSQNMSSYSYVGEKFEISRAQAIQAIAARTEITPMINPILLKPLGNYNSHVFVKGISYGKMHAQDYYKKFALYKGLTESKNSLDHLLQTNDIVILEGAGSPAEINLQQYDIANMKMAEYCKAPVILVTDIDKGGSFASIVGTLTLLEKRHQKFIKGFVINKFRGDVTILYPSYSVLKKKTGKPVFGTIPLIDFDIPDEDSLHSNPKQISWSTKYLNVLDKEINHLSKIVEKNLDMKKIRGLLH</sequence>
<dbReference type="InterPro" id="IPR004459">
    <property type="entry name" value="CobQ_synth"/>
</dbReference>
<dbReference type="GO" id="GO:0003824">
    <property type="term" value="F:catalytic activity"/>
    <property type="evidence" value="ECO:0007669"/>
    <property type="project" value="InterPro"/>
</dbReference>
<evidence type="ECO:0000256" key="5">
    <source>
        <dbReference type="ARBA" id="ARBA00022962"/>
    </source>
</evidence>
<dbReference type="Proteomes" id="UP000232412">
    <property type="component" value="Unassembled WGS sequence"/>
</dbReference>
<dbReference type="RefSeq" id="WP_245871884.1">
    <property type="nucleotide sequence ID" value="NZ_FRFC01000003.1"/>
</dbReference>
<keyword evidence="5 7" id="KW-0315">Glutamine amidotransferase</keyword>
<dbReference type="Pfam" id="PF01656">
    <property type="entry name" value="CbiA"/>
    <property type="match status" value="1"/>
</dbReference>
<keyword evidence="4 7" id="KW-0169">Cobalamin biosynthesis</keyword>
<name>A0A2H1EFP4_9ARCH</name>
<evidence type="ECO:0000256" key="3">
    <source>
        <dbReference type="ARBA" id="ARBA00014921"/>
    </source>
</evidence>
<evidence type="ECO:0000256" key="1">
    <source>
        <dbReference type="ARBA" id="ARBA00004953"/>
    </source>
</evidence>
<comment type="caution">
    <text evidence="7">Lacks conserved residue(s) required for the propagation of feature annotation.</text>
</comment>
<comment type="function">
    <text evidence="6 7">Catalyzes amidations at positions B, D, E, and G on adenosylcobyrinic A,C-diamide. NH(2) groups are provided by glutamine, and one molecule of ATP is hydrogenolyzed for each amidation.</text>
</comment>
<dbReference type="HAMAP" id="MF_00028">
    <property type="entry name" value="CobQ"/>
    <property type="match status" value="1"/>
</dbReference>
<evidence type="ECO:0000313" key="9">
    <source>
        <dbReference type="EMBL" id="SHO44083.1"/>
    </source>
</evidence>
<comment type="pathway">
    <text evidence="1 7">Cofactor biosynthesis; adenosylcobalamin biosynthesis.</text>
</comment>